<dbReference type="GO" id="GO:0006869">
    <property type="term" value="P:lipid transport"/>
    <property type="evidence" value="ECO:0007669"/>
    <property type="project" value="UniProtKB-KW"/>
</dbReference>
<dbReference type="SUPFAM" id="SSF144000">
    <property type="entry name" value="Oxysterol-binding protein-like"/>
    <property type="match status" value="1"/>
</dbReference>
<dbReference type="Gene3D" id="2.30.29.30">
    <property type="entry name" value="Pleckstrin-homology domain (PH domain)/Phosphotyrosine-binding domain (PTB)"/>
    <property type="match status" value="1"/>
</dbReference>
<dbReference type="GO" id="GO:0005886">
    <property type="term" value="C:plasma membrane"/>
    <property type="evidence" value="ECO:0007669"/>
    <property type="project" value="TreeGrafter"/>
</dbReference>
<evidence type="ECO:0000256" key="9">
    <source>
        <dbReference type="SAM" id="MobiDB-lite"/>
    </source>
</evidence>
<keyword evidence="3" id="KW-0597">Phosphoprotein</keyword>
<feature type="region of interest" description="Disordered" evidence="9">
    <location>
        <begin position="304"/>
        <end position="340"/>
    </location>
</feature>
<dbReference type="InterPro" id="IPR037239">
    <property type="entry name" value="OSBP_sf"/>
</dbReference>
<evidence type="ECO:0000313" key="11">
    <source>
        <dbReference type="EMBL" id="CAD5120975.1"/>
    </source>
</evidence>
<name>A0A7I8W2J3_9ANNE</name>
<dbReference type="Gene3D" id="3.30.70.3490">
    <property type="match status" value="1"/>
</dbReference>
<feature type="region of interest" description="Disordered" evidence="9">
    <location>
        <begin position="648"/>
        <end position="667"/>
    </location>
</feature>
<evidence type="ECO:0000256" key="8">
    <source>
        <dbReference type="SAM" id="Coils"/>
    </source>
</evidence>
<feature type="compositionally biased region" description="Basic and acidic residues" evidence="9">
    <location>
        <begin position="657"/>
        <end position="667"/>
    </location>
</feature>
<dbReference type="PANTHER" id="PTHR10972:SF205">
    <property type="entry name" value="OXYSTEROL-BINDING PROTEIN 1"/>
    <property type="match status" value="1"/>
</dbReference>
<gene>
    <name evidence="11" type="ORF">DGYR_LOCUS8982</name>
</gene>
<keyword evidence="2 7" id="KW-0813">Transport</keyword>
<comment type="similarity">
    <text evidence="1 6">Belongs to the OSBP family.</text>
</comment>
<dbReference type="OrthoDB" id="1854502at2759"/>
<dbReference type="InterPro" id="IPR011993">
    <property type="entry name" value="PH-like_dom_sf"/>
</dbReference>
<dbReference type="AlphaFoldDB" id="A0A7I8W2J3"/>
<dbReference type="Pfam" id="PF01237">
    <property type="entry name" value="Oxysterol_BP"/>
    <property type="match status" value="1"/>
</dbReference>
<keyword evidence="5" id="KW-0446">Lipid-binding</keyword>
<protein>
    <recommendedName>
        <fullName evidence="7">Oxysterol-binding protein</fullName>
    </recommendedName>
</protein>
<feature type="region of interest" description="Disordered" evidence="9">
    <location>
        <begin position="250"/>
        <end position="277"/>
    </location>
</feature>
<dbReference type="PROSITE" id="PS50003">
    <property type="entry name" value="PH_DOMAIN"/>
    <property type="match status" value="1"/>
</dbReference>
<keyword evidence="8" id="KW-0175">Coiled coil</keyword>
<evidence type="ECO:0000256" key="3">
    <source>
        <dbReference type="ARBA" id="ARBA00022553"/>
    </source>
</evidence>
<sequence length="756" mass="86809">MTNASENDQDVHKGYLHKWTNYLKGYQKRFFILNNGLLSYYRNPNEVEHSCRGTINLANAKLSYETDSLAFVITNKSGETFHLRALSDSDRTLWLNKIKEAKSKQIKDEESSDDDEEQAYPSKAEIQDTLKHLNKKLEALVTCRDVLTKHFPPLQKALTDLEKLSPTSHHDLEALPVKVKALNERASMYRLMSNSMIGACADFIELAQAQGGRWQKMLKSEHENRKQLEKLVEQIAKQQRKLEKETFKVLSNSGLKPPPLPVAMDNAPQDSDESEDFQDAVEIQDFSDMQDSSPDWRNRAHIVGHSRSASAGSADSFLGPTRDNRQHSRESSSSSIESWTKTGQKLIVAHPRKRRDRIPSKPNSGVNLWSIVKNCIGKELSKIPMPVNFSEPLSMLQRLAEDFEYSDLLDQAAKCDDYCEQMVYVAAFTVSSYANTASRTGKPFNPLLGETFEADRRDDFGWRLVAEQVSHHPPACATYTEGRNWRAWQEFTMASKFRGKYLQIIPQGIAHLEFPKSGNHYTWRKVTTTVHNIILGNLWVDNHGDMVIQNHTTRDKCQLNYSAYSYFSRDKPRRVTGVITDKDGVRRYVLRGFWDDQIDGAKVINTTMSKGKTIYETSSHKLIWKRRVYPELSSCYNMTKFAVELNEPEDGVAPTDSRNRPDQRQMEEGNFEAANKIKVMLEEKQRAARKKREEEAATLGIEGENWTPCWFKKIVDKSVDPNGQSIHVFTHEYWQNKEKQDWSRSPDIFISDAEKK</sequence>
<accession>A0A7I8W2J3</accession>
<dbReference type="PROSITE" id="PS01013">
    <property type="entry name" value="OSBP"/>
    <property type="match status" value="1"/>
</dbReference>
<reference evidence="11 12" key="1">
    <citation type="submission" date="2020-08" db="EMBL/GenBank/DDBJ databases">
        <authorList>
            <person name="Hejnol A."/>
        </authorList>
    </citation>
    <scope>NUCLEOTIDE SEQUENCE [LARGE SCALE GENOMIC DNA]</scope>
</reference>
<dbReference type="SMART" id="SM00233">
    <property type="entry name" value="PH"/>
    <property type="match status" value="1"/>
</dbReference>
<keyword evidence="12" id="KW-1185">Reference proteome</keyword>
<dbReference type="FunFam" id="2.40.160.120:FF:000031">
    <property type="entry name" value="Oxysterol-binding protein 2"/>
    <property type="match status" value="1"/>
</dbReference>
<comment type="caution">
    <text evidence="11">The sequence shown here is derived from an EMBL/GenBank/DDBJ whole genome shotgun (WGS) entry which is preliminary data.</text>
</comment>
<dbReference type="EMBL" id="CAJFCJ010000013">
    <property type="protein sequence ID" value="CAD5120975.1"/>
    <property type="molecule type" value="Genomic_DNA"/>
</dbReference>
<evidence type="ECO:0000256" key="1">
    <source>
        <dbReference type="ARBA" id="ARBA00008842"/>
    </source>
</evidence>
<dbReference type="GO" id="GO:0005829">
    <property type="term" value="C:cytosol"/>
    <property type="evidence" value="ECO:0007669"/>
    <property type="project" value="TreeGrafter"/>
</dbReference>
<dbReference type="PANTHER" id="PTHR10972">
    <property type="entry name" value="OXYSTEROL-BINDING PROTEIN-RELATED"/>
    <property type="match status" value="1"/>
</dbReference>
<evidence type="ECO:0000256" key="6">
    <source>
        <dbReference type="RuleBase" id="RU003844"/>
    </source>
</evidence>
<evidence type="ECO:0000259" key="10">
    <source>
        <dbReference type="PROSITE" id="PS50003"/>
    </source>
</evidence>
<evidence type="ECO:0000256" key="4">
    <source>
        <dbReference type="ARBA" id="ARBA00023055"/>
    </source>
</evidence>
<evidence type="ECO:0000256" key="5">
    <source>
        <dbReference type="ARBA" id="ARBA00023121"/>
    </source>
</evidence>
<dbReference type="SUPFAM" id="SSF50729">
    <property type="entry name" value="PH domain-like"/>
    <property type="match status" value="1"/>
</dbReference>
<feature type="domain" description="PH" evidence="10">
    <location>
        <begin position="9"/>
        <end position="103"/>
    </location>
</feature>
<evidence type="ECO:0000256" key="2">
    <source>
        <dbReference type="ARBA" id="ARBA00022448"/>
    </source>
</evidence>
<dbReference type="Pfam" id="PF00169">
    <property type="entry name" value="PH"/>
    <property type="match status" value="1"/>
</dbReference>
<dbReference type="GO" id="GO:0097038">
    <property type="term" value="C:perinuclear endoplasmic reticulum"/>
    <property type="evidence" value="ECO:0007669"/>
    <property type="project" value="TreeGrafter"/>
</dbReference>
<dbReference type="Gene3D" id="2.40.160.120">
    <property type="match status" value="1"/>
</dbReference>
<dbReference type="InterPro" id="IPR000648">
    <property type="entry name" value="Oxysterol-bd"/>
</dbReference>
<organism evidence="11 12">
    <name type="scientific">Dimorphilus gyrociliatus</name>
    <dbReference type="NCBI Taxonomy" id="2664684"/>
    <lineage>
        <taxon>Eukaryota</taxon>
        <taxon>Metazoa</taxon>
        <taxon>Spiralia</taxon>
        <taxon>Lophotrochozoa</taxon>
        <taxon>Annelida</taxon>
        <taxon>Polychaeta</taxon>
        <taxon>Polychaeta incertae sedis</taxon>
        <taxon>Dinophilidae</taxon>
        <taxon>Dimorphilus</taxon>
    </lineage>
</organism>
<keyword evidence="4 7" id="KW-0445">Lipid transport</keyword>
<dbReference type="InterPro" id="IPR001849">
    <property type="entry name" value="PH_domain"/>
</dbReference>
<evidence type="ECO:0000313" key="12">
    <source>
        <dbReference type="Proteomes" id="UP000549394"/>
    </source>
</evidence>
<dbReference type="GO" id="GO:0032934">
    <property type="term" value="F:sterol binding"/>
    <property type="evidence" value="ECO:0007669"/>
    <property type="project" value="TreeGrafter"/>
</dbReference>
<evidence type="ECO:0000256" key="7">
    <source>
        <dbReference type="RuleBase" id="RU003845"/>
    </source>
</evidence>
<dbReference type="InterPro" id="IPR018494">
    <property type="entry name" value="Oxysterol-bd_CS"/>
</dbReference>
<dbReference type="Proteomes" id="UP000549394">
    <property type="component" value="Unassembled WGS sequence"/>
</dbReference>
<feature type="coiled-coil region" evidence="8">
    <location>
        <begin position="218"/>
        <end position="248"/>
    </location>
</feature>
<proteinExistence type="inferred from homology"/>